<dbReference type="InterPro" id="IPR006129">
    <property type="entry name" value="AdhesinB"/>
</dbReference>
<dbReference type="GO" id="GO:0006829">
    <property type="term" value="P:zinc ion transport"/>
    <property type="evidence" value="ECO:0007669"/>
    <property type="project" value="UniProtKB-KW"/>
</dbReference>
<dbReference type="AlphaFoldDB" id="A0A380FZ68"/>
<dbReference type="SUPFAM" id="SSF50814">
    <property type="entry name" value="Lipocalins"/>
    <property type="match status" value="1"/>
</dbReference>
<dbReference type="Pfam" id="PF01297">
    <property type="entry name" value="ZnuA"/>
    <property type="match status" value="1"/>
</dbReference>
<evidence type="ECO:0000313" key="9">
    <source>
        <dbReference type="Proteomes" id="UP000254047"/>
    </source>
</evidence>
<dbReference type="PRINTS" id="PR00691">
    <property type="entry name" value="ADHESINB"/>
</dbReference>
<evidence type="ECO:0000256" key="3">
    <source>
        <dbReference type="ARBA" id="ARBA00022833"/>
    </source>
</evidence>
<dbReference type="InterPro" id="IPR006127">
    <property type="entry name" value="ZnuA-like"/>
</dbReference>
<keyword evidence="4" id="KW-0864">Zinc transport</keyword>
<dbReference type="InterPro" id="IPR015304">
    <property type="entry name" value="ZinT_dom"/>
</dbReference>
<gene>
    <name evidence="8" type="primary">zinT</name>
    <name evidence="8" type="ORF">NCTC13830_00616</name>
</gene>
<dbReference type="Gene3D" id="3.40.50.1980">
    <property type="entry name" value="Nitrogenase molybdenum iron protein domain"/>
    <property type="match status" value="2"/>
</dbReference>
<accession>A0A380FZ68</accession>
<evidence type="ECO:0000313" key="8">
    <source>
        <dbReference type="EMBL" id="SUM43091.1"/>
    </source>
</evidence>
<organism evidence="8 9">
    <name type="scientific">Staphylococcus petrasii</name>
    <dbReference type="NCBI Taxonomy" id="1276936"/>
    <lineage>
        <taxon>Bacteria</taxon>
        <taxon>Bacillati</taxon>
        <taxon>Bacillota</taxon>
        <taxon>Bacilli</taxon>
        <taxon>Bacillales</taxon>
        <taxon>Staphylococcaceae</taxon>
        <taxon>Staphylococcus</taxon>
    </lineage>
</organism>
<comment type="similarity">
    <text evidence="6">Belongs to the bacterial solute-binding protein 9 family.</text>
</comment>
<evidence type="ECO:0000256" key="6">
    <source>
        <dbReference type="RuleBase" id="RU003512"/>
    </source>
</evidence>
<keyword evidence="8" id="KW-0449">Lipoprotein</keyword>
<dbReference type="InterPro" id="IPR006128">
    <property type="entry name" value="Lipoprotein_PsaA-like"/>
</dbReference>
<dbReference type="InterPro" id="IPR050492">
    <property type="entry name" value="Bact_metal-bind_prot9"/>
</dbReference>
<dbReference type="NCBIfam" id="NF033605">
    <property type="entry name" value="Zn_bnd_ABC_AdcA"/>
    <property type="match status" value="1"/>
</dbReference>
<dbReference type="SUPFAM" id="SSF53807">
    <property type="entry name" value="Helical backbone' metal receptor"/>
    <property type="match status" value="1"/>
</dbReference>
<dbReference type="OrthoDB" id="9810636at2"/>
<dbReference type="PANTHER" id="PTHR42953">
    <property type="entry name" value="HIGH-AFFINITY ZINC UPTAKE SYSTEM PROTEIN ZNUA-RELATED"/>
    <property type="match status" value="1"/>
</dbReference>
<dbReference type="PROSITE" id="PS51257">
    <property type="entry name" value="PROKAR_LIPOPROTEIN"/>
    <property type="match status" value="1"/>
</dbReference>
<keyword evidence="5" id="KW-0406">Ion transport</keyword>
<evidence type="ECO:0000256" key="1">
    <source>
        <dbReference type="ARBA" id="ARBA00022448"/>
    </source>
</evidence>
<dbReference type="PANTHER" id="PTHR42953:SF8">
    <property type="entry name" value="ZINT DOMAIN-CONTAINING PROTEIN"/>
    <property type="match status" value="1"/>
</dbReference>
<keyword evidence="2" id="KW-0732">Signal</keyword>
<dbReference type="RefSeq" id="WP_115359110.1">
    <property type="nucleotide sequence ID" value="NZ_SRLF01000015.1"/>
</dbReference>
<name>A0A380FZ68_9STAP</name>
<dbReference type="GO" id="GO:0008270">
    <property type="term" value="F:zinc ion binding"/>
    <property type="evidence" value="ECO:0007669"/>
    <property type="project" value="InterPro"/>
</dbReference>
<reference evidence="8 9" key="1">
    <citation type="submission" date="2018-06" db="EMBL/GenBank/DDBJ databases">
        <authorList>
            <consortium name="Pathogen Informatics"/>
            <person name="Doyle S."/>
        </authorList>
    </citation>
    <scope>NUCLEOTIDE SEQUENCE [LARGE SCALE GENOMIC DNA]</scope>
    <source>
        <strain evidence="8 9">NCTC13830</strain>
    </source>
</reference>
<evidence type="ECO:0000256" key="7">
    <source>
        <dbReference type="SAM" id="MobiDB-lite"/>
    </source>
</evidence>
<dbReference type="Proteomes" id="UP000254047">
    <property type="component" value="Unassembled WGS sequence"/>
</dbReference>
<dbReference type="Pfam" id="PF09223">
    <property type="entry name" value="ZinT"/>
    <property type="match status" value="1"/>
</dbReference>
<evidence type="ECO:0000256" key="5">
    <source>
        <dbReference type="ARBA" id="ARBA00023065"/>
    </source>
</evidence>
<dbReference type="EMBL" id="UHDO01000001">
    <property type="protein sequence ID" value="SUM43091.1"/>
    <property type="molecule type" value="Genomic_DNA"/>
</dbReference>
<dbReference type="PRINTS" id="PR00690">
    <property type="entry name" value="ADHESNFAMILY"/>
</dbReference>
<protein>
    <submittedName>
        <fullName evidence="8">Zn-binding lipoprotein adcA-like protein</fullName>
    </submittedName>
</protein>
<evidence type="ECO:0000256" key="4">
    <source>
        <dbReference type="ARBA" id="ARBA00022906"/>
    </source>
</evidence>
<sequence>MKKVLSISILVTILVLSLVACGKSDRSKEGSSNKDGKINVSTTVYPLQSFIQQIGGNHVNVTSIYPAGTDLHDYEPTQKDILKANKSDLFVYTGDDLDPVAKKIASTIKEDKKKLSLQKGLDKSKLLTDQHEHGDEDHEHEKGHEHHHHGGYDPHVWLDPKMDEVFAKEIKNQLIKKDPQHKEEYEKNYKKLMGDLNNIDASMKEITKDKQGNAVFISHESLGYIANRYGFVQKGIQNMNAEDPSQKELTNLVKEIKNNNVKYILYEDNVANKVTETIRKETNAEPLKFYNMESLNKEQLKDKSISYQKLMHDNIKALDKALNTNTKLKDPKAEHKYDKAISEGYFKDNQVKDRQLSDYAGKWQSVYPYLKNGDLDEVMKHKAENDSSKSAREYKKYYENGYKTDISNINIEGNHISFTKNGKTETGEYEYVGYKILDYKKGNRGVRYIFKLVDSEDKNNNLPTYVQFSDHNIYPKKAEHFHIFMGNDNNKLLKEMDHWPTYYPAQLNKEEIEHEMLEH</sequence>
<keyword evidence="1 6" id="KW-0813">Transport</keyword>
<proteinExistence type="inferred from homology"/>
<evidence type="ECO:0000256" key="2">
    <source>
        <dbReference type="ARBA" id="ARBA00022729"/>
    </source>
</evidence>
<feature type="region of interest" description="Disordered" evidence="7">
    <location>
        <begin position="122"/>
        <end position="153"/>
    </location>
</feature>
<dbReference type="GO" id="GO:0007155">
    <property type="term" value="P:cell adhesion"/>
    <property type="evidence" value="ECO:0007669"/>
    <property type="project" value="InterPro"/>
</dbReference>
<dbReference type="Gene3D" id="2.40.128.20">
    <property type="match status" value="1"/>
</dbReference>
<keyword evidence="3" id="KW-0862">Zinc</keyword>
<dbReference type="InterPro" id="IPR012674">
    <property type="entry name" value="Calycin"/>
</dbReference>